<dbReference type="PANTHER" id="PTHR30160:SF1">
    <property type="entry name" value="LIPOPOLYSACCHARIDE 1,2-N-ACETYLGLUCOSAMINETRANSFERASE-RELATED"/>
    <property type="match status" value="1"/>
</dbReference>
<keyword evidence="1" id="KW-0328">Glycosyltransferase</keyword>
<proteinExistence type="predicted"/>
<dbReference type="KEGG" id="lhf:JCM16775_0187"/>
<dbReference type="CDD" id="cd03789">
    <property type="entry name" value="GT9_LPS_heptosyltransferase"/>
    <property type="match status" value="1"/>
</dbReference>
<dbReference type="InterPro" id="IPR051199">
    <property type="entry name" value="LPS_LOS_Heptosyltrfase"/>
</dbReference>
<dbReference type="Pfam" id="PF01075">
    <property type="entry name" value="Glyco_transf_9"/>
    <property type="match status" value="1"/>
</dbReference>
<dbReference type="GO" id="GO:0008713">
    <property type="term" value="F:ADP-heptose-lipopolysaccharide heptosyltransferase activity"/>
    <property type="evidence" value="ECO:0007669"/>
    <property type="project" value="TreeGrafter"/>
</dbReference>
<dbReference type="OrthoDB" id="9797795at2"/>
<dbReference type="Gene3D" id="3.40.50.2000">
    <property type="entry name" value="Glycogen Phosphorylase B"/>
    <property type="match status" value="2"/>
</dbReference>
<evidence type="ECO:0000256" key="1">
    <source>
        <dbReference type="ARBA" id="ARBA00022676"/>
    </source>
</evidence>
<dbReference type="EMBL" id="AP019823">
    <property type="protein sequence ID" value="BBM37508.1"/>
    <property type="molecule type" value="Genomic_DNA"/>
</dbReference>
<dbReference type="AlphaFoldDB" id="A0A510JDY7"/>
<dbReference type="InterPro" id="IPR002201">
    <property type="entry name" value="Glyco_trans_9"/>
</dbReference>
<dbReference type="GO" id="GO:0009244">
    <property type="term" value="P:lipopolysaccharide core region biosynthetic process"/>
    <property type="evidence" value="ECO:0007669"/>
    <property type="project" value="TreeGrafter"/>
</dbReference>
<accession>A0A510JDY7</accession>
<evidence type="ECO:0000313" key="4">
    <source>
        <dbReference type="Proteomes" id="UP000321892"/>
    </source>
</evidence>
<dbReference type="Proteomes" id="UP000321892">
    <property type="component" value="Chromosome"/>
</dbReference>
<sequence length="347" mass="40130">MKILIIRFSSFGDVVLTTPAIRAIKEKYPEAVIDFIVYNTFSEAISLNPEIRNLVIFEKKKSKDRNYIKDIVNKLKIENYDYVIDLHSKFLSRIIGKSLANKNTQYCRYKKRKWWKTILVKAKLITYNADCTIVESYFMALKKLGISFSNKNMKNGFGDNLEFYIDKEMEEEFVQKYDLKDESYFVLAPGASKFTKKWPYYDELAKKILENESKFVKNNENLRIFVIGGKEDANVVKVHGDGRVIDLCGKISFKESGILLKYSKIAVVNDSGPFHIARAVKAKTFVFFGPTDPKLFSFEKSTFLLNNPNCPSHSLYGDDKFPKKYADCMTGILVETVFDKIVKEYDN</sequence>
<organism evidence="3 4">
    <name type="scientific">Leptotrichia hofstadii</name>
    <dbReference type="NCBI Taxonomy" id="157688"/>
    <lineage>
        <taxon>Bacteria</taxon>
        <taxon>Fusobacteriati</taxon>
        <taxon>Fusobacteriota</taxon>
        <taxon>Fusobacteriia</taxon>
        <taxon>Fusobacteriales</taxon>
        <taxon>Leptotrichiaceae</taxon>
        <taxon>Leptotrichia</taxon>
    </lineage>
</organism>
<dbReference type="SUPFAM" id="SSF53756">
    <property type="entry name" value="UDP-Glycosyltransferase/glycogen phosphorylase"/>
    <property type="match status" value="1"/>
</dbReference>
<evidence type="ECO:0000313" key="3">
    <source>
        <dbReference type="EMBL" id="BBM37508.1"/>
    </source>
</evidence>
<reference evidence="3 4" key="1">
    <citation type="submission" date="2019-07" db="EMBL/GenBank/DDBJ databases">
        <title>Complete Genome Sequence of Leptotrichia hofstadii Strain JCM16775.</title>
        <authorList>
            <person name="Watanabe S."/>
            <person name="Cui L."/>
        </authorList>
    </citation>
    <scope>NUCLEOTIDE SEQUENCE [LARGE SCALE GENOMIC DNA]</scope>
    <source>
        <strain evidence="3 4">JCM16775</strain>
    </source>
</reference>
<name>A0A510JDY7_9FUSO</name>
<dbReference type="RefSeq" id="WP_026745138.1">
    <property type="nucleotide sequence ID" value="NZ_AP019823.1"/>
</dbReference>
<keyword evidence="2 3" id="KW-0808">Transferase</keyword>
<gene>
    <name evidence="3" type="ORF">JCM16775_0187</name>
</gene>
<dbReference type="GO" id="GO:0005829">
    <property type="term" value="C:cytosol"/>
    <property type="evidence" value="ECO:0007669"/>
    <property type="project" value="TreeGrafter"/>
</dbReference>
<protein>
    <submittedName>
        <fullName evidence="3">Glycosyl transferase family protein</fullName>
    </submittedName>
</protein>
<evidence type="ECO:0000256" key="2">
    <source>
        <dbReference type="ARBA" id="ARBA00022679"/>
    </source>
</evidence>
<dbReference type="PANTHER" id="PTHR30160">
    <property type="entry name" value="TETRAACYLDISACCHARIDE 4'-KINASE-RELATED"/>
    <property type="match status" value="1"/>
</dbReference>
<keyword evidence="4" id="KW-1185">Reference proteome</keyword>